<keyword evidence="3" id="KW-1185">Reference proteome</keyword>
<organism evidence="2 3">
    <name type="scientific">Herbaspirillum hiltneri N3</name>
    <dbReference type="NCBI Taxonomy" id="1262470"/>
    <lineage>
        <taxon>Bacteria</taxon>
        <taxon>Pseudomonadati</taxon>
        <taxon>Pseudomonadota</taxon>
        <taxon>Betaproteobacteria</taxon>
        <taxon>Burkholderiales</taxon>
        <taxon>Oxalobacteraceae</taxon>
        <taxon>Herbaspirillum</taxon>
    </lineage>
</organism>
<dbReference type="EMBL" id="CP011409">
    <property type="protein sequence ID" value="AKZ62944.1"/>
    <property type="molecule type" value="Genomic_DNA"/>
</dbReference>
<name>A0ABN4HWG3_9BURK</name>
<protein>
    <submittedName>
        <fullName evidence="2">Uncharacterized protein</fullName>
    </submittedName>
</protein>
<sequence>MRSLWIGACAFSFGAGWLWLRFGHKLREEAPVSDFQRKLDFIRDVCDGNLKKSSALMTEKMALDTTLSYEQAVEDVYLDMLELTNEERMAVMQHGERRKTRRSKPAPAASETPAP</sequence>
<evidence type="ECO:0000313" key="2">
    <source>
        <dbReference type="EMBL" id="AKZ62944.1"/>
    </source>
</evidence>
<evidence type="ECO:0000313" key="3">
    <source>
        <dbReference type="Proteomes" id="UP000063429"/>
    </source>
</evidence>
<proteinExistence type="predicted"/>
<evidence type="ECO:0000256" key="1">
    <source>
        <dbReference type="SAM" id="MobiDB-lite"/>
    </source>
</evidence>
<gene>
    <name evidence="2" type="ORF">F506_09930</name>
</gene>
<accession>A0ABN4HWG3</accession>
<feature type="region of interest" description="Disordered" evidence="1">
    <location>
        <begin position="89"/>
        <end position="115"/>
    </location>
</feature>
<dbReference type="RefSeq" id="WP_053197049.1">
    <property type="nucleotide sequence ID" value="NZ_CP011409.1"/>
</dbReference>
<reference evidence="3" key="1">
    <citation type="journal article" date="2015" name="Genome Announc.">
        <title>Complete Genome Sequence of Herbaspirillum hiltneri N3 (DSM 17495), Isolated from Surface-Sterilized Wheat Roots.</title>
        <authorList>
            <person name="Guizelini D."/>
            <person name="Saizaki P.M."/>
            <person name="Coimbra N.A."/>
            <person name="Weiss V.A."/>
            <person name="Faoro H."/>
            <person name="Sfeir M.Z."/>
            <person name="Baura V.A."/>
            <person name="Monteiro R.A."/>
            <person name="Chubatsu L.S."/>
            <person name="Souza E.M."/>
            <person name="Cruz L.M."/>
            <person name="Pedrosa F.O."/>
            <person name="Raittz R.T."/>
            <person name="Marchaukoski J.N."/>
            <person name="Steffens M.B."/>
        </authorList>
    </citation>
    <scope>NUCLEOTIDE SEQUENCE [LARGE SCALE GENOMIC DNA]</scope>
    <source>
        <strain evidence="3">N3</strain>
    </source>
</reference>
<dbReference type="Proteomes" id="UP000063429">
    <property type="component" value="Chromosome"/>
</dbReference>